<comment type="caution">
    <text evidence="1">The sequence shown here is derived from an EMBL/GenBank/DDBJ whole genome shotgun (WGS) entry which is preliminary data.</text>
</comment>
<protein>
    <submittedName>
        <fullName evidence="1">Uncharacterized protein</fullName>
    </submittedName>
</protein>
<accession>A0A918A502</accession>
<dbReference type="Proteomes" id="UP000660745">
    <property type="component" value="Unassembled WGS sequence"/>
</dbReference>
<evidence type="ECO:0000313" key="1">
    <source>
        <dbReference type="EMBL" id="GGP05970.1"/>
    </source>
</evidence>
<proteinExistence type="predicted"/>
<sequence>MHPVEKSREIDPGVDQRRQQDLVLLVQMCLEDGIQRGGRADDLPLRAGGGEVAGQFAQGEMFGVHGLDQQPRSRQVAGDPVERLLLHWDGHGIGVV</sequence>
<reference evidence="1" key="2">
    <citation type="submission" date="2020-09" db="EMBL/GenBank/DDBJ databases">
        <authorList>
            <person name="Sun Q."/>
            <person name="Zhou Y."/>
        </authorList>
    </citation>
    <scope>NUCLEOTIDE SEQUENCE</scope>
    <source>
        <strain evidence="1">CGMCC 4.7430</strain>
    </source>
</reference>
<name>A0A918A502_9ACTN</name>
<dbReference type="RefSeq" id="WP_189138979.1">
    <property type="nucleotide sequence ID" value="NZ_BMNK01000004.1"/>
</dbReference>
<evidence type="ECO:0000313" key="2">
    <source>
        <dbReference type="Proteomes" id="UP000660745"/>
    </source>
</evidence>
<gene>
    <name evidence="1" type="ORF">GCM10012278_27490</name>
</gene>
<dbReference type="EMBL" id="BMNK01000004">
    <property type="protein sequence ID" value="GGP05970.1"/>
    <property type="molecule type" value="Genomic_DNA"/>
</dbReference>
<dbReference type="AlphaFoldDB" id="A0A918A502"/>
<reference evidence="1" key="1">
    <citation type="journal article" date="2014" name="Int. J. Syst. Evol. Microbiol.">
        <title>Complete genome sequence of Corynebacterium casei LMG S-19264T (=DSM 44701T), isolated from a smear-ripened cheese.</title>
        <authorList>
            <consortium name="US DOE Joint Genome Institute (JGI-PGF)"/>
            <person name="Walter F."/>
            <person name="Albersmeier A."/>
            <person name="Kalinowski J."/>
            <person name="Ruckert C."/>
        </authorList>
    </citation>
    <scope>NUCLEOTIDE SEQUENCE</scope>
    <source>
        <strain evidence="1">CGMCC 4.7430</strain>
    </source>
</reference>
<keyword evidence="2" id="KW-1185">Reference proteome</keyword>
<organism evidence="1 2">
    <name type="scientific">Nonomuraea glycinis</name>
    <dbReference type="NCBI Taxonomy" id="2047744"/>
    <lineage>
        <taxon>Bacteria</taxon>
        <taxon>Bacillati</taxon>
        <taxon>Actinomycetota</taxon>
        <taxon>Actinomycetes</taxon>
        <taxon>Streptosporangiales</taxon>
        <taxon>Streptosporangiaceae</taxon>
        <taxon>Nonomuraea</taxon>
    </lineage>
</organism>